<sequence>MISVCIQQNCICHHVVKLCALSVTIRVKCFCVCH</sequence>
<dbReference type="VEuPathDB" id="VectorBase:AFUN015174"/>
<reference evidence="1" key="1">
    <citation type="submission" date="2020-05" db="UniProtKB">
        <authorList>
            <consortium name="EnsemblMetazoa"/>
        </authorList>
    </citation>
    <scope>IDENTIFICATION</scope>
    <source>
        <strain evidence="1">FUMOZ</strain>
    </source>
</reference>
<dbReference type="AlphaFoldDB" id="A0A182S452"/>
<accession>A0A182S452</accession>
<protein>
    <submittedName>
        <fullName evidence="1">Uncharacterized protein</fullName>
    </submittedName>
</protein>
<dbReference type="EnsemblMetazoa" id="AFUN015174-RA">
    <property type="protein sequence ID" value="AFUN015174-PA"/>
    <property type="gene ID" value="AFUN015174"/>
</dbReference>
<proteinExistence type="predicted"/>
<name>A0A182S452_ANOFN</name>
<evidence type="ECO:0000313" key="1">
    <source>
        <dbReference type="EnsemblMetazoa" id="AFUN015174-PA"/>
    </source>
</evidence>
<organism evidence="1">
    <name type="scientific">Anopheles funestus</name>
    <name type="common">African malaria mosquito</name>
    <dbReference type="NCBI Taxonomy" id="62324"/>
    <lineage>
        <taxon>Eukaryota</taxon>
        <taxon>Metazoa</taxon>
        <taxon>Ecdysozoa</taxon>
        <taxon>Arthropoda</taxon>
        <taxon>Hexapoda</taxon>
        <taxon>Insecta</taxon>
        <taxon>Pterygota</taxon>
        <taxon>Neoptera</taxon>
        <taxon>Endopterygota</taxon>
        <taxon>Diptera</taxon>
        <taxon>Nematocera</taxon>
        <taxon>Culicoidea</taxon>
        <taxon>Culicidae</taxon>
        <taxon>Anophelinae</taxon>
        <taxon>Anopheles</taxon>
    </lineage>
</organism>